<evidence type="ECO:0000313" key="2">
    <source>
        <dbReference type="EMBL" id="TDT69109.1"/>
    </source>
</evidence>
<dbReference type="GO" id="GO:0070681">
    <property type="term" value="P:glutaminyl-tRNAGln biosynthesis via transamidation"/>
    <property type="evidence" value="ECO:0007669"/>
    <property type="project" value="TreeGrafter"/>
</dbReference>
<dbReference type="InterPro" id="IPR003837">
    <property type="entry name" value="GatC"/>
</dbReference>
<dbReference type="NCBIfam" id="TIGR00135">
    <property type="entry name" value="gatC"/>
    <property type="match status" value="1"/>
</dbReference>
<dbReference type="HAMAP" id="MF_00122">
    <property type="entry name" value="GatC"/>
    <property type="match status" value="1"/>
</dbReference>
<name>A0AA46I5A7_9FUSO</name>
<dbReference type="GO" id="GO:0006412">
    <property type="term" value="P:translation"/>
    <property type="evidence" value="ECO:0007669"/>
    <property type="project" value="UniProtKB-UniRule"/>
</dbReference>
<evidence type="ECO:0000256" key="1">
    <source>
        <dbReference type="HAMAP-Rule" id="MF_00122"/>
    </source>
</evidence>
<dbReference type="PANTHER" id="PTHR15004:SF0">
    <property type="entry name" value="GLUTAMYL-TRNA(GLN) AMIDOTRANSFERASE SUBUNIT C, MITOCHONDRIAL"/>
    <property type="match status" value="1"/>
</dbReference>
<dbReference type="GO" id="GO:0006450">
    <property type="term" value="P:regulation of translational fidelity"/>
    <property type="evidence" value="ECO:0007669"/>
    <property type="project" value="InterPro"/>
</dbReference>
<dbReference type="Pfam" id="PF02686">
    <property type="entry name" value="GatC"/>
    <property type="match status" value="1"/>
</dbReference>
<dbReference type="Gene3D" id="1.10.20.60">
    <property type="entry name" value="Glu-tRNAGln amidotransferase C subunit, N-terminal domain"/>
    <property type="match status" value="1"/>
</dbReference>
<proteinExistence type="inferred from homology"/>
<dbReference type="PANTHER" id="PTHR15004">
    <property type="entry name" value="GLUTAMYL-TRNA(GLN) AMIDOTRANSFERASE SUBUNIT C, MITOCHONDRIAL"/>
    <property type="match status" value="1"/>
</dbReference>
<accession>A0AA46I5A7</accession>
<dbReference type="GO" id="GO:0005524">
    <property type="term" value="F:ATP binding"/>
    <property type="evidence" value="ECO:0007669"/>
    <property type="project" value="UniProtKB-KW"/>
</dbReference>
<comment type="subunit">
    <text evidence="1">Heterotrimer of A, B and C subunits.</text>
</comment>
<comment type="catalytic activity">
    <reaction evidence="1">
        <text>L-glutamyl-tRNA(Gln) + L-glutamine + ATP + H2O = L-glutaminyl-tRNA(Gln) + L-glutamate + ADP + phosphate + H(+)</text>
        <dbReference type="Rhea" id="RHEA:17521"/>
        <dbReference type="Rhea" id="RHEA-COMP:9681"/>
        <dbReference type="Rhea" id="RHEA-COMP:9684"/>
        <dbReference type="ChEBI" id="CHEBI:15377"/>
        <dbReference type="ChEBI" id="CHEBI:15378"/>
        <dbReference type="ChEBI" id="CHEBI:29985"/>
        <dbReference type="ChEBI" id="CHEBI:30616"/>
        <dbReference type="ChEBI" id="CHEBI:43474"/>
        <dbReference type="ChEBI" id="CHEBI:58359"/>
        <dbReference type="ChEBI" id="CHEBI:78520"/>
        <dbReference type="ChEBI" id="CHEBI:78521"/>
        <dbReference type="ChEBI" id="CHEBI:456216"/>
    </reaction>
</comment>
<dbReference type="Proteomes" id="UP000294678">
    <property type="component" value="Unassembled WGS sequence"/>
</dbReference>
<organism evidence="2 3">
    <name type="scientific">Hypnocyclicus thermotrophus</name>
    <dbReference type="NCBI Taxonomy" id="1627895"/>
    <lineage>
        <taxon>Bacteria</taxon>
        <taxon>Fusobacteriati</taxon>
        <taxon>Fusobacteriota</taxon>
        <taxon>Fusobacteriia</taxon>
        <taxon>Fusobacteriales</taxon>
        <taxon>Fusobacteriaceae</taxon>
        <taxon>Hypnocyclicus</taxon>
    </lineage>
</organism>
<reference evidence="2 3" key="1">
    <citation type="submission" date="2019-03" db="EMBL/GenBank/DDBJ databases">
        <title>Genomic Encyclopedia of Type Strains, Phase IV (KMG-IV): sequencing the most valuable type-strain genomes for metagenomic binning, comparative biology and taxonomic classification.</title>
        <authorList>
            <person name="Goeker M."/>
        </authorList>
    </citation>
    <scope>NUCLEOTIDE SEQUENCE [LARGE SCALE GENOMIC DNA]</scope>
    <source>
        <strain evidence="2 3">DSM 100055</strain>
    </source>
</reference>
<gene>
    <name evidence="1" type="primary">gatC</name>
    <name evidence="2" type="ORF">EV215_1451</name>
</gene>
<comment type="caution">
    <text evidence="2">The sequence shown here is derived from an EMBL/GenBank/DDBJ whole genome shotgun (WGS) entry which is preliminary data.</text>
</comment>
<dbReference type="RefSeq" id="WP_134113322.1">
    <property type="nucleotide sequence ID" value="NZ_SOBG01000006.1"/>
</dbReference>
<dbReference type="SUPFAM" id="SSF141000">
    <property type="entry name" value="Glu-tRNAGln amidotransferase C subunit"/>
    <property type="match status" value="1"/>
</dbReference>
<keyword evidence="1" id="KW-0067">ATP-binding</keyword>
<keyword evidence="1" id="KW-0648">Protein biosynthesis</keyword>
<protein>
    <recommendedName>
        <fullName evidence="1">Aspartyl/glutamyl-tRNA(Asn/Gln) amidotransferase subunit C</fullName>
        <shortName evidence="1">Asp/Glu-ADT subunit C</shortName>
        <ecNumber evidence="1">6.3.5.-</ecNumber>
    </recommendedName>
</protein>
<dbReference type="EC" id="6.3.5.-" evidence="1"/>
<sequence length="97" mass="11051">MALSKEEVLKIAKLSMLEFEEKDIERFQHDLNDILKFVEKLSEVNTEGVEPLAQINDIYNVFRDDKIVKSISNEKALENAPESLEGSFVVPKIVGEN</sequence>
<keyword evidence="3" id="KW-1185">Reference proteome</keyword>
<keyword evidence="1" id="KW-0547">Nucleotide-binding</keyword>
<comment type="function">
    <text evidence="1">Allows the formation of correctly charged Asn-tRNA(Asn) or Gln-tRNA(Gln) through the transamidation of misacylated Asp-tRNA(Asn) or Glu-tRNA(Gln) in organisms which lack either or both of asparaginyl-tRNA or glutaminyl-tRNA synthetases. The reaction takes place in the presence of glutamine and ATP through an activated phospho-Asp-tRNA(Asn) or phospho-Glu-tRNA(Gln).</text>
</comment>
<comment type="similarity">
    <text evidence="1">Belongs to the GatC family.</text>
</comment>
<comment type="catalytic activity">
    <reaction evidence="1">
        <text>L-aspartyl-tRNA(Asn) + L-glutamine + ATP + H2O = L-asparaginyl-tRNA(Asn) + L-glutamate + ADP + phosphate + 2 H(+)</text>
        <dbReference type="Rhea" id="RHEA:14513"/>
        <dbReference type="Rhea" id="RHEA-COMP:9674"/>
        <dbReference type="Rhea" id="RHEA-COMP:9677"/>
        <dbReference type="ChEBI" id="CHEBI:15377"/>
        <dbReference type="ChEBI" id="CHEBI:15378"/>
        <dbReference type="ChEBI" id="CHEBI:29985"/>
        <dbReference type="ChEBI" id="CHEBI:30616"/>
        <dbReference type="ChEBI" id="CHEBI:43474"/>
        <dbReference type="ChEBI" id="CHEBI:58359"/>
        <dbReference type="ChEBI" id="CHEBI:78515"/>
        <dbReference type="ChEBI" id="CHEBI:78516"/>
        <dbReference type="ChEBI" id="CHEBI:456216"/>
    </reaction>
</comment>
<keyword evidence="1" id="KW-0436">Ligase</keyword>
<dbReference type="InterPro" id="IPR036113">
    <property type="entry name" value="Asp/Glu-ADT_sf_sub_c"/>
</dbReference>
<evidence type="ECO:0000313" key="3">
    <source>
        <dbReference type="Proteomes" id="UP000294678"/>
    </source>
</evidence>
<dbReference type="AlphaFoldDB" id="A0AA46I5A7"/>
<dbReference type="GO" id="GO:0050567">
    <property type="term" value="F:glutaminyl-tRNA synthase (glutamine-hydrolyzing) activity"/>
    <property type="evidence" value="ECO:0007669"/>
    <property type="project" value="UniProtKB-UniRule"/>
</dbReference>
<dbReference type="EMBL" id="SOBG01000006">
    <property type="protein sequence ID" value="TDT69109.1"/>
    <property type="molecule type" value="Genomic_DNA"/>
</dbReference>